<dbReference type="EMBL" id="FNAX01000036">
    <property type="protein sequence ID" value="SDG91438.1"/>
    <property type="molecule type" value="Genomic_DNA"/>
</dbReference>
<keyword evidence="2" id="KW-0812">Transmembrane</keyword>
<name>A0A1G7Y4P7_9ACTN</name>
<accession>A0A1G7Y4P7</accession>
<feature type="region of interest" description="Disordered" evidence="1">
    <location>
        <begin position="1"/>
        <end position="59"/>
    </location>
</feature>
<dbReference type="Proteomes" id="UP000198614">
    <property type="component" value="Unassembled WGS sequence"/>
</dbReference>
<keyword evidence="2" id="KW-1133">Transmembrane helix</keyword>
<feature type="transmembrane region" description="Helical" evidence="2">
    <location>
        <begin position="90"/>
        <end position="108"/>
    </location>
</feature>
<sequence>MSHDPHSPHPYSPVPPPHIPSWSVSALPHPWPPDEEPVEEPVAHARDGDPAEYEGDLPTRPLRRALPHRARGHHGDLRMLRRAYRRQRRVAALAALGYFVAFLLLSAYEPSVMTRPVTGGLSTGLLLGLVQLPVTWLAVLLYEYTARRYVDPLAARVRRHTPPDPLARAAEGEGLVGPGR</sequence>
<feature type="transmembrane region" description="Helical" evidence="2">
    <location>
        <begin position="120"/>
        <end position="142"/>
    </location>
</feature>
<reference evidence="3 4" key="1">
    <citation type="submission" date="2016-10" db="EMBL/GenBank/DDBJ databases">
        <authorList>
            <person name="de Groot N.N."/>
        </authorList>
    </citation>
    <scope>NUCLEOTIDE SEQUENCE [LARGE SCALE GENOMIC DNA]</scope>
    <source>
        <strain evidence="3 4">CGMCC 4.1859</strain>
    </source>
</reference>
<dbReference type="Pfam" id="PF04341">
    <property type="entry name" value="DUF485"/>
    <property type="match status" value="1"/>
</dbReference>
<dbReference type="AlphaFoldDB" id="A0A1G7Y4P7"/>
<evidence type="ECO:0000256" key="1">
    <source>
        <dbReference type="SAM" id="MobiDB-lite"/>
    </source>
</evidence>
<organism evidence="3 4">
    <name type="scientific">Streptomyces griseoaurantiacus</name>
    <dbReference type="NCBI Taxonomy" id="68213"/>
    <lineage>
        <taxon>Bacteria</taxon>
        <taxon>Bacillati</taxon>
        <taxon>Actinomycetota</taxon>
        <taxon>Actinomycetes</taxon>
        <taxon>Kitasatosporales</taxon>
        <taxon>Streptomycetaceae</taxon>
        <taxon>Streptomyces</taxon>
        <taxon>Streptomyces aurantiacus group</taxon>
    </lineage>
</organism>
<proteinExistence type="predicted"/>
<dbReference type="InterPro" id="IPR007436">
    <property type="entry name" value="DUF485"/>
</dbReference>
<keyword evidence="2" id="KW-0472">Membrane</keyword>
<protein>
    <submittedName>
        <fullName evidence="3">Uncharacterized membrane protein, DUF485 family</fullName>
    </submittedName>
</protein>
<gene>
    <name evidence="3" type="ORF">SAMN05216260_13622</name>
</gene>
<evidence type="ECO:0000256" key="2">
    <source>
        <dbReference type="SAM" id="Phobius"/>
    </source>
</evidence>
<feature type="compositionally biased region" description="Pro residues" evidence="1">
    <location>
        <begin position="8"/>
        <end position="19"/>
    </location>
</feature>
<evidence type="ECO:0000313" key="4">
    <source>
        <dbReference type="Proteomes" id="UP000198614"/>
    </source>
</evidence>
<evidence type="ECO:0000313" key="3">
    <source>
        <dbReference type="EMBL" id="SDG91438.1"/>
    </source>
</evidence>